<gene>
    <name evidence="2" type="ORF">KAK11_00745</name>
</gene>
<feature type="transmembrane region" description="Helical" evidence="1">
    <location>
        <begin position="30"/>
        <end position="49"/>
    </location>
</feature>
<keyword evidence="3" id="KW-1185">Reference proteome</keyword>
<sequence>MGFIVITTIVRMITKLVVDVEVTTGEAAKAVSIAFALLGVALFTLLSFVKGTGVSSFLGLSALSVLAALMLCYSLGFKIGLRIPLLPAMIVAGLSTVVSAVALYLLKRVMNAA</sequence>
<evidence type="ECO:0000313" key="3">
    <source>
        <dbReference type="Proteomes" id="UP000672097"/>
    </source>
</evidence>
<proteinExistence type="predicted"/>
<keyword evidence="1" id="KW-0472">Membrane</keyword>
<name>A0ABS5DRR3_9BURK</name>
<protein>
    <recommendedName>
        <fullName evidence="4">Phage holin family protein</fullName>
    </recommendedName>
</protein>
<dbReference type="Proteomes" id="UP000672097">
    <property type="component" value="Unassembled WGS sequence"/>
</dbReference>
<evidence type="ECO:0008006" key="4">
    <source>
        <dbReference type="Google" id="ProtNLM"/>
    </source>
</evidence>
<feature type="transmembrane region" description="Helical" evidence="1">
    <location>
        <begin position="83"/>
        <end position="106"/>
    </location>
</feature>
<keyword evidence="1" id="KW-1133">Transmembrane helix</keyword>
<organism evidence="2 3">
    <name type="scientific">Ideonella paludis</name>
    <dbReference type="NCBI Taxonomy" id="1233411"/>
    <lineage>
        <taxon>Bacteria</taxon>
        <taxon>Pseudomonadati</taxon>
        <taxon>Pseudomonadota</taxon>
        <taxon>Betaproteobacteria</taxon>
        <taxon>Burkholderiales</taxon>
        <taxon>Sphaerotilaceae</taxon>
        <taxon>Ideonella</taxon>
    </lineage>
</organism>
<comment type="caution">
    <text evidence="2">The sequence shown here is derived from an EMBL/GenBank/DDBJ whole genome shotgun (WGS) entry which is preliminary data.</text>
</comment>
<feature type="transmembrane region" description="Helical" evidence="1">
    <location>
        <begin position="56"/>
        <end position="77"/>
    </location>
</feature>
<dbReference type="EMBL" id="JAGQDG010000001">
    <property type="protein sequence ID" value="MBQ0933835.1"/>
    <property type="molecule type" value="Genomic_DNA"/>
</dbReference>
<evidence type="ECO:0000256" key="1">
    <source>
        <dbReference type="SAM" id="Phobius"/>
    </source>
</evidence>
<keyword evidence="1" id="KW-0812">Transmembrane</keyword>
<dbReference type="RefSeq" id="WP_380297645.1">
    <property type="nucleotide sequence ID" value="NZ_JBHUKC010000001.1"/>
</dbReference>
<accession>A0ABS5DRR3</accession>
<evidence type="ECO:0000313" key="2">
    <source>
        <dbReference type="EMBL" id="MBQ0933835.1"/>
    </source>
</evidence>
<reference evidence="2 3" key="1">
    <citation type="submission" date="2021-04" db="EMBL/GenBank/DDBJ databases">
        <title>The genome sequence of type strain Ideonella paludis KCTC 32238.</title>
        <authorList>
            <person name="Liu Y."/>
        </authorList>
    </citation>
    <scope>NUCLEOTIDE SEQUENCE [LARGE SCALE GENOMIC DNA]</scope>
    <source>
        <strain evidence="2 3">KCTC 32238</strain>
    </source>
</reference>